<accession>A0A1H1HD59</accession>
<dbReference type="EMBL" id="FNLF01000002">
    <property type="protein sequence ID" value="SDR22976.1"/>
    <property type="molecule type" value="Genomic_DNA"/>
</dbReference>
<organism evidence="1 2">
    <name type="scientific">Tsukamurella pulmonis</name>
    <dbReference type="NCBI Taxonomy" id="47312"/>
    <lineage>
        <taxon>Bacteria</taxon>
        <taxon>Bacillati</taxon>
        <taxon>Actinomycetota</taxon>
        <taxon>Actinomycetes</taxon>
        <taxon>Mycobacteriales</taxon>
        <taxon>Tsukamurellaceae</taxon>
        <taxon>Tsukamurella</taxon>
    </lineage>
</organism>
<sequence length="48" mass="5015">MSRRIRRAPLPTAASLAKVDAVRVTLSLIPAVLGGFAVERRATAIGKG</sequence>
<dbReference type="Proteomes" id="UP000183053">
    <property type="component" value="Unassembled WGS sequence"/>
</dbReference>
<evidence type="ECO:0000313" key="2">
    <source>
        <dbReference type="Proteomes" id="UP000183053"/>
    </source>
</evidence>
<proteinExistence type="predicted"/>
<evidence type="ECO:0000313" key="1">
    <source>
        <dbReference type="EMBL" id="SDR22976.1"/>
    </source>
</evidence>
<dbReference type="RefSeq" id="WP_156483175.1">
    <property type="nucleotide sequence ID" value="NZ_AP025457.1"/>
</dbReference>
<protein>
    <submittedName>
        <fullName evidence="1">Uncharacterized protein</fullName>
    </submittedName>
</protein>
<reference evidence="2" key="1">
    <citation type="submission" date="2016-10" db="EMBL/GenBank/DDBJ databases">
        <authorList>
            <person name="Varghese N."/>
            <person name="Submissions S."/>
        </authorList>
    </citation>
    <scope>NUCLEOTIDE SEQUENCE [LARGE SCALE GENOMIC DNA]</scope>
    <source>
        <strain evidence="2">DSM 44142</strain>
    </source>
</reference>
<gene>
    <name evidence="1" type="ORF">SAMN04489765_4021</name>
</gene>
<dbReference type="AlphaFoldDB" id="A0A1H1HD59"/>
<name>A0A1H1HD59_9ACTN</name>
<keyword evidence="2" id="KW-1185">Reference proteome</keyword>
<dbReference type="STRING" id="47312.SAMN04489765_4021"/>